<sequence>MASIYNSDYQEVIGLLKKARQDKGITQVQLAELLGKPQSFVAKFESGERRLDVVEFARIAKLLDVSALETLNKIFK</sequence>
<evidence type="ECO:0000259" key="1">
    <source>
        <dbReference type="PROSITE" id="PS50943"/>
    </source>
</evidence>
<protein>
    <submittedName>
        <fullName evidence="2">DNA-binding protein</fullName>
    </submittedName>
</protein>
<dbReference type="Proteomes" id="UP000028640">
    <property type="component" value="Unassembled WGS sequence"/>
</dbReference>
<dbReference type="Pfam" id="PF01381">
    <property type="entry name" value="HTH_3"/>
    <property type="match status" value="1"/>
</dbReference>
<dbReference type="EMBL" id="JMPJ01000065">
    <property type="protein sequence ID" value="KFC79174.1"/>
    <property type="molecule type" value="Genomic_DNA"/>
</dbReference>
<dbReference type="InterPro" id="IPR001387">
    <property type="entry name" value="Cro/C1-type_HTH"/>
</dbReference>
<dbReference type="AlphaFoldDB" id="A0A085G629"/>
<gene>
    <name evidence="2" type="ORF">GEAM_2980</name>
</gene>
<comment type="caution">
    <text evidence="2">The sequence shown here is derived from an EMBL/GenBank/DDBJ whole genome shotgun (WGS) entry which is preliminary data.</text>
</comment>
<keyword evidence="3" id="KW-1185">Reference proteome</keyword>
<proteinExistence type="predicted"/>
<dbReference type="CDD" id="cd00093">
    <property type="entry name" value="HTH_XRE"/>
    <property type="match status" value="1"/>
</dbReference>
<evidence type="ECO:0000313" key="2">
    <source>
        <dbReference type="EMBL" id="KFC79174.1"/>
    </source>
</evidence>
<organism evidence="2 3">
    <name type="scientific">Ewingella americana (strain ATCC 33852 / DSM 4580 / CCUG 14506 / JCM 5911 / LMG 7869 / NCTC 12157 / CDC 1468-78)</name>
    <dbReference type="NCBI Taxonomy" id="910964"/>
    <lineage>
        <taxon>Bacteria</taxon>
        <taxon>Pseudomonadati</taxon>
        <taxon>Pseudomonadota</taxon>
        <taxon>Gammaproteobacteria</taxon>
        <taxon>Enterobacterales</taxon>
        <taxon>Yersiniaceae</taxon>
        <taxon>Ewingella</taxon>
    </lineage>
</organism>
<reference evidence="2 3" key="1">
    <citation type="submission" date="2014-05" db="EMBL/GenBank/DDBJ databases">
        <title>ATOL: Assembling a taxonomically balanced genome-scale reconstruction of the evolutionary history of the Enterobacteriaceae.</title>
        <authorList>
            <person name="Plunkett G.III."/>
            <person name="Neeno-Eckwall E.C."/>
            <person name="Glasner J.D."/>
            <person name="Perna N.T."/>
        </authorList>
    </citation>
    <scope>NUCLEOTIDE SEQUENCE [LARGE SCALE GENOMIC DNA]</scope>
    <source>
        <strain evidence="2 3">ATCC 33852</strain>
    </source>
</reference>
<feature type="domain" description="HTH cro/C1-type" evidence="1">
    <location>
        <begin position="16"/>
        <end position="71"/>
    </location>
</feature>
<dbReference type="PROSITE" id="PS50943">
    <property type="entry name" value="HTH_CROC1"/>
    <property type="match status" value="1"/>
</dbReference>
<dbReference type="RefSeq" id="WP_034792906.1">
    <property type="nucleotide sequence ID" value="NZ_JMPJ01000065.1"/>
</dbReference>
<accession>A0A085G629</accession>
<name>A0A085G629_EWIA3</name>
<dbReference type="GO" id="GO:0003677">
    <property type="term" value="F:DNA binding"/>
    <property type="evidence" value="ECO:0007669"/>
    <property type="project" value="UniProtKB-KW"/>
</dbReference>
<evidence type="ECO:0000313" key="3">
    <source>
        <dbReference type="Proteomes" id="UP000028640"/>
    </source>
</evidence>
<keyword evidence="2" id="KW-0238">DNA-binding</keyword>
<dbReference type="SUPFAM" id="SSF47413">
    <property type="entry name" value="lambda repressor-like DNA-binding domains"/>
    <property type="match status" value="1"/>
</dbReference>
<dbReference type="SMART" id="SM00530">
    <property type="entry name" value="HTH_XRE"/>
    <property type="match status" value="1"/>
</dbReference>
<dbReference type="eggNOG" id="COG1813">
    <property type="taxonomic scope" value="Bacteria"/>
</dbReference>
<dbReference type="Gene3D" id="1.10.260.40">
    <property type="entry name" value="lambda repressor-like DNA-binding domains"/>
    <property type="match status" value="1"/>
</dbReference>
<dbReference type="OrthoDB" id="9803379at2"/>
<dbReference type="InterPro" id="IPR010982">
    <property type="entry name" value="Lambda_DNA-bd_dom_sf"/>
</dbReference>
<dbReference type="GeneID" id="78381688"/>
<dbReference type="STRING" id="910964.GEAM_2980"/>